<reference evidence="2" key="1">
    <citation type="submission" date="2016-11" db="EMBL/GenBank/DDBJ databases">
        <title>Mesorhizobium oceanicum sp. nov., isolated from deep seawater in South China Sea.</title>
        <authorList>
            <person name="Fu G.-Y."/>
        </authorList>
    </citation>
    <scope>NUCLEOTIDE SEQUENCE [LARGE SCALE GENOMIC DNA]</scope>
    <source>
        <strain evidence="2">B7</strain>
    </source>
</reference>
<dbReference type="EMBL" id="CP018171">
    <property type="protein sequence ID" value="APH70214.1"/>
    <property type="molecule type" value="Genomic_DNA"/>
</dbReference>
<evidence type="ECO:0008006" key="3">
    <source>
        <dbReference type="Google" id="ProtNLM"/>
    </source>
</evidence>
<dbReference type="InterPro" id="IPR011990">
    <property type="entry name" value="TPR-like_helical_dom_sf"/>
</dbReference>
<gene>
    <name evidence="1" type="ORF">BSQ44_01570</name>
</gene>
<proteinExistence type="predicted"/>
<evidence type="ECO:0000313" key="1">
    <source>
        <dbReference type="EMBL" id="APH70214.1"/>
    </source>
</evidence>
<dbReference type="Proteomes" id="UP000182840">
    <property type="component" value="Chromosome"/>
</dbReference>
<sequence length="105" mass="11616">MSPFDPLLFKMLGTRALAHARLGHFDEAAEWAVKAAARLNAYANILAIAAHCLALAGRQREASAYTLTIHAMLPDYRTTDFLDAFRFTKEVEVMFRSLSGQIGMA</sequence>
<dbReference type="Gene3D" id="1.25.40.10">
    <property type="entry name" value="Tetratricopeptide repeat domain"/>
    <property type="match status" value="1"/>
</dbReference>
<name>A0A1L3SLC9_9HYPH</name>
<dbReference type="RefSeq" id="WP_072601627.1">
    <property type="nucleotide sequence ID" value="NZ_CP018171.1"/>
</dbReference>
<dbReference type="KEGG" id="meso:BSQ44_01570"/>
<accession>A0A1L3SLC9</accession>
<dbReference type="OrthoDB" id="9807521at2"/>
<dbReference type="SUPFAM" id="SSF48452">
    <property type="entry name" value="TPR-like"/>
    <property type="match status" value="1"/>
</dbReference>
<keyword evidence="2" id="KW-1185">Reference proteome</keyword>
<dbReference type="AlphaFoldDB" id="A0A1L3SLC9"/>
<organism evidence="1 2">
    <name type="scientific">Aquibium oceanicum</name>
    <dbReference type="NCBI Taxonomy" id="1670800"/>
    <lineage>
        <taxon>Bacteria</taxon>
        <taxon>Pseudomonadati</taxon>
        <taxon>Pseudomonadota</taxon>
        <taxon>Alphaproteobacteria</taxon>
        <taxon>Hyphomicrobiales</taxon>
        <taxon>Phyllobacteriaceae</taxon>
        <taxon>Aquibium</taxon>
    </lineage>
</organism>
<protein>
    <recommendedName>
        <fullName evidence="3">Tetratricopeptide repeat protein</fullName>
    </recommendedName>
</protein>
<evidence type="ECO:0000313" key="2">
    <source>
        <dbReference type="Proteomes" id="UP000182840"/>
    </source>
</evidence>